<dbReference type="GO" id="GO:0008270">
    <property type="term" value="F:zinc ion binding"/>
    <property type="evidence" value="ECO:0007669"/>
    <property type="project" value="UniProtKB-KW"/>
</dbReference>
<dbReference type="Gene3D" id="2.20.25.240">
    <property type="match status" value="1"/>
</dbReference>
<dbReference type="Pfam" id="PF04500">
    <property type="entry name" value="FLYWCH"/>
    <property type="match status" value="1"/>
</dbReference>
<evidence type="ECO:0000256" key="4">
    <source>
        <dbReference type="SAM" id="MobiDB-lite"/>
    </source>
</evidence>
<dbReference type="EMBL" id="HG994580">
    <property type="protein sequence ID" value="CAF2782289.1"/>
    <property type="molecule type" value="Genomic_DNA"/>
</dbReference>
<feature type="compositionally biased region" description="Basic and acidic residues" evidence="4">
    <location>
        <begin position="621"/>
        <end position="645"/>
    </location>
</feature>
<dbReference type="AlphaFoldDB" id="A0A7R8H155"/>
<evidence type="ECO:0000256" key="3">
    <source>
        <dbReference type="ARBA" id="ARBA00022833"/>
    </source>
</evidence>
<keyword evidence="1" id="KW-0479">Metal-binding</keyword>
<dbReference type="OrthoDB" id="6348160at2759"/>
<proteinExistence type="predicted"/>
<dbReference type="Pfam" id="PF16025">
    <property type="entry name" value="CaM_bind"/>
    <property type="match status" value="1"/>
</dbReference>
<dbReference type="GO" id="GO:1903723">
    <property type="term" value="P:negative regulation of centriole elongation"/>
    <property type="evidence" value="ECO:0007669"/>
    <property type="project" value="TreeGrafter"/>
</dbReference>
<name>A0A7R8H155_LEPSM</name>
<feature type="region of interest" description="Disordered" evidence="4">
    <location>
        <begin position="607"/>
        <end position="696"/>
    </location>
</feature>
<dbReference type="Proteomes" id="UP000675881">
    <property type="component" value="Chromosome 1"/>
</dbReference>
<keyword evidence="6" id="KW-1185">Reference proteome</keyword>
<protein>
    <submittedName>
        <fullName evidence="5">(salmon louse) hypothetical protein</fullName>
    </submittedName>
</protein>
<feature type="compositionally biased region" description="Basic residues" evidence="4">
    <location>
        <begin position="683"/>
        <end position="696"/>
    </location>
</feature>
<dbReference type="InterPro" id="IPR007588">
    <property type="entry name" value="Znf_FLYWCH"/>
</dbReference>
<evidence type="ECO:0000313" key="5">
    <source>
        <dbReference type="EMBL" id="CAF2782289.1"/>
    </source>
</evidence>
<gene>
    <name evidence="5" type="ORF">LSAA_1143</name>
</gene>
<evidence type="ECO:0000313" key="6">
    <source>
        <dbReference type="Proteomes" id="UP000675881"/>
    </source>
</evidence>
<accession>A0A7R8H155</accession>
<dbReference type="PANTHER" id="PTHR13594">
    <property type="entry name" value="CENTRIOLAR COILED-COIL PROTEIN OF 110 KDA"/>
    <property type="match status" value="1"/>
</dbReference>
<evidence type="ECO:0000256" key="1">
    <source>
        <dbReference type="ARBA" id="ARBA00022723"/>
    </source>
</evidence>
<dbReference type="GO" id="GO:0007099">
    <property type="term" value="P:centriole replication"/>
    <property type="evidence" value="ECO:0007669"/>
    <property type="project" value="InterPro"/>
</dbReference>
<keyword evidence="2" id="KW-0863">Zinc-finger</keyword>
<keyword evidence="3" id="KW-0862">Zinc</keyword>
<dbReference type="GO" id="GO:0032053">
    <property type="term" value="P:ciliary basal body organization"/>
    <property type="evidence" value="ECO:0007669"/>
    <property type="project" value="TreeGrafter"/>
</dbReference>
<reference evidence="5" key="1">
    <citation type="submission" date="2021-02" db="EMBL/GenBank/DDBJ databases">
        <authorList>
            <person name="Bekaert M."/>
        </authorList>
    </citation>
    <scope>NUCLEOTIDE SEQUENCE</scope>
    <source>
        <strain evidence="5">IoA-00</strain>
    </source>
</reference>
<dbReference type="GO" id="GO:0005814">
    <property type="term" value="C:centriole"/>
    <property type="evidence" value="ECO:0007669"/>
    <property type="project" value="InterPro"/>
</dbReference>
<dbReference type="InterPro" id="IPR033207">
    <property type="entry name" value="CCP110"/>
</dbReference>
<dbReference type="PANTHER" id="PTHR13594:SF1">
    <property type="entry name" value="CENTRIOLAR COILED-COIL PROTEIN OF 110 KDA"/>
    <property type="match status" value="1"/>
</dbReference>
<organism evidence="5 6">
    <name type="scientific">Lepeophtheirus salmonis</name>
    <name type="common">Salmon louse</name>
    <name type="synonym">Caligus salmonis</name>
    <dbReference type="NCBI Taxonomy" id="72036"/>
    <lineage>
        <taxon>Eukaryota</taxon>
        <taxon>Metazoa</taxon>
        <taxon>Ecdysozoa</taxon>
        <taxon>Arthropoda</taxon>
        <taxon>Crustacea</taxon>
        <taxon>Multicrustacea</taxon>
        <taxon>Hexanauplia</taxon>
        <taxon>Copepoda</taxon>
        <taxon>Siphonostomatoida</taxon>
        <taxon>Caligidae</taxon>
        <taxon>Lepeophtheirus</taxon>
    </lineage>
</organism>
<evidence type="ECO:0000256" key="2">
    <source>
        <dbReference type="ARBA" id="ARBA00022771"/>
    </source>
</evidence>
<sequence length="696" mass="79892">MGGKKLLHEGYEYHLNKEVGDKIYWKCVKRKFCKGRAITQNGSLIISNQHSHSPNIDDCETKKLMQAIRTKSCQSEAPSSAIVKECMSQVPIEIARKLPKQESLSRGEEFLLFQNDEVQIYSTANNIDFLKRNKRWFGDGTFDSVPIGYQLYTIHALVDKNKAIPLQLQALAFVPPDEVNDIFDRFINQMDEKIDEILGEFLQYFETTWLGIVQRGKRRKPLIEIDIWNVCDRLANDLPRTNNSVEGWHNLFNHRLQICHPNIDKLLREIRIEQASTEVIIRQIQNGVAEGSDVKYVVMDGLILWRDFICHPCSIATCSLFVFLQTMSAVLVPEDYISVIRVCGRPILPPFMTENRRREMKEWRNKALRVSELLSEKPKTPEINPRLDDIQSEEETSPLLSAYASRFGSGMEIKRYLSGFVSNSPPPINSTNKPSPLSPTPLNHATIRASIAELDKERDESIQRFLEEQSRQLFNLKKSFAEQRRKLLQQVTPTHEKKVPLTRVSSTTTRLTPKHKRTFAKLSALVKGYLVRRLMATVRVQDILSSLKDSLKMALQLHQEAARNHKSTESDINLHKTLLQQINRDVKKFHDIFFQLTTGEKMKLIAMDREDRKKEKPSKKRLSEATKQRLKQKLGDPSDVNKENRATTPVVGKSPQGSKRSEKSKASPKKHSASSKPSPRTMKNTKIKTSHVKAHN</sequence>
<dbReference type="GO" id="GO:0032465">
    <property type="term" value="P:regulation of cytokinesis"/>
    <property type="evidence" value="ECO:0007669"/>
    <property type="project" value="InterPro"/>
</dbReference>